<dbReference type="RefSeq" id="WP_190043555.1">
    <property type="nucleotide sequence ID" value="NZ_BNBE01000003.1"/>
</dbReference>
<evidence type="ECO:0000313" key="1">
    <source>
        <dbReference type="EMBL" id="GHG15035.1"/>
    </source>
</evidence>
<accession>A0A919ER26</accession>
<sequence length="54" mass="5806">MTEAEAAHVHCPDCGVAIPIALQTKGMTSQAGVLQLVLEPDLTDVWAHSWTHQP</sequence>
<dbReference type="EMBL" id="BNBE01000003">
    <property type="protein sequence ID" value="GHG15035.1"/>
    <property type="molecule type" value="Genomic_DNA"/>
</dbReference>
<protein>
    <submittedName>
        <fullName evidence="1">Uncharacterized protein</fullName>
    </submittedName>
</protein>
<proteinExistence type="predicted"/>
<reference evidence="1" key="2">
    <citation type="submission" date="2020-09" db="EMBL/GenBank/DDBJ databases">
        <authorList>
            <person name="Sun Q."/>
            <person name="Ohkuma M."/>
        </authorList>
    </citation>
    <scope>NUCLEOTIDE SEQUENCE</scope>
    <source>
        <strain evidence="1">JCM 4122</strain>
    </source>
</reference>
<gene>
    <name evidence="1" type="ORF">GCM10017667_55650</name>
</gene>
<dbReference type="AlphaFoldDB" id="A0A919ER26"/>
<organism evidence="1 2">
    <name type="scientific">Streptomyces filamentosus</name>
    <name type="common">Streptomyces roseosporus</name>
    <dbReference type="NCBI Taxonomy" id="67294"/>
    <lineage>
        <taxon>Bacteria</taxon>
        <taxon>Bacillati</taxon>
        <taxon>Actinomycetota</taxon>
        <taxon>Actinomycetes</taxon>
        <taxon>Kitasatosporales</taxon>
        <taxon>Streptomycetaceae</taxon>
        <taxon>Streptomyces</taxon>
    </lineage>
</organism>
<comment type="caution">
    <text evidence="1">The sequence shown here is derived from an EMBL/GenBank/DDBJ whole genome shotgun (WGS) entry which is preliminary data.</text>
</comment>
<dbReference type="Proteomes" id="UP000632849">
    <property type="component" value="Unassembled WGS sequence"/>
</dbReference>
<keyword evidence="2" id="KW-1185">Reference proteome</keyword>
<evidence type="ECO:0000313" key="2">
    <source>
        <dbReference type="Proteomes" id="UP000632849"/>
    </source>
</evidence>
<name>A0A919ER26_STRFL</name>
<reference evidence="1" key="1">
    <citation type="journal article" date="2014" name="Int. J. Syst. Evol. Microbiol.">
        <title>Complete genome sequence of Corynebacterium casei LMG S-19264T (=DSM 44701T), isolated from a smear-ripened cheese.</title>
        <authorList>
            <consortium name="US DOE Joint Genome Institute (JGI-PGF)"/>
            <person name="Walter F."/>
            <person name="Albersmeier A."/>
            <person name="Kalinowski J."/>
            <person name="Ruckert C."/>
        </authorList>
    </citation>
    <scope>NUCLEOTIDE SEQUENCE</scope>
    <source>
        <strain evidence="1">JCM 4122</strain>
    </source>
</reference>